<feature type="binding site" evidence="9">
    <location>
        <position position="98"/>
    </location>
    <ligand>
        <name>ATP</name>
        <dbReference type="ChEBI" id="CHEBI:30616"/>
    </ligand>
</feature>
<dbReference type="NCBIfam" id="TIGR00125">
    <property type="entry name" value="cyt_tran_rel"/>
    <property type="match status" value="1"/>
</dbReference>
<dbReference type="NCBIfam" id="TIGR01510">
    <property type="entry name" value="coaD_prev_kdtB"/>
    <property type="match status" value="1"/>
</dbReference>
<proteinExistence type="inferred from homology"/>
<evidence type="ECO:0000256" key="7">
    <source>
        <dbReference type="ARBA" id="ARBA00022993"/>
    </source>
</evidence>
<organism evidence="11">
    <name type="scientific">Prevotella sp. GTC17259</name>
    <dbReference type="NCBI Taxonomy" id="3236795"/>
    <lineage>
        <taxon>Bacteria</taxon>
        <taxon>Pseudomonadati</taxon>
        <taxon>Bacteroidota</taxon>
        <taxon>Bacteroidia</taxon>
        <taxon>Bacteroidales</taxon>
        <taxon>Prevotellaceae</taxon>
        <taxon>Prevotella</taxon>
    </lineage>
</organism>
<dbReference type="InterPro" id="IPR001980">
    <property type="entry name" value="PPAT"/>
</dbReference>
<evidence type="ECO:0000256" key="8">
    <source>
        <dbReference type="ARBA" id="ARBA00029346"/>
    </source>
</evidence>
<dbReference type="AlphaFoldDB" id="A0AB33J4D1"/>
<sequence>MRTGIFVGSFDPFTIGHADIVRRALPLFDRVVIGVGVNERKQYMYSTDVRVDTIKRIYAGEAKIEVKAYSDLTIDFAHREQAQFIIKGVRSLKDFEYEREQADVNRQIGCVETVLLYADPTLASISSSLVRELIHFGKDVSGLVPPLLQDVADR</sequence>
<evidence type="ECO:0000256" key="1">
    <source>
        <dbReference type="ARBA" id="ARBA00022490"/>
    </source>
</evidence>
<feature type="binding site" evidence="9">
    <location>
        <begin position="122"/>
        <end position="128"/>
    </location>
    <ligand>
        <name>ATP</name>
        <dbReference type="ChEBI" id="CHEBI:30616"/>
    </ligand>
</feature>
<comment type="subcellular location">
    <subcellularLocation>
        <location evidence="9">Cytoplasm</location>
    </subcellularLocation>
</comment>
<dbReference type="SUPFAM" id="SSF52374">
    <property type="entry name" value="Nucleotidylyl transferase"/>
    <property type="match status" value="1"/>
</dbReference>
<comment type="function">
    <text evidence="9">Reversibly transfers an adenylyl group from ATP to 4'-phosphopantetheine, yielding dephospho-CoA (dPCoA) and pyrophosphate.</text>
</comment>
<evidence type="ECO:0000256" key="3">
    <source>
        <dbReference type="ARBA" id="ARBA00022695"/>
    </source>
</evidence>
<evidence type="ECO:0000256" key="2">
    <source>
        <dbReference type="ARBA" id="ARBA00022679"/>
    </source>
</evidence>
<feature type="binding site" evidence="9">
    <location>
        <position position="17"/>
    </location>
    <ligand>
        <name>ATP</name>
        <dbReference type="ChEBI" id="CHEBI:30616"/>
    </ligand>
</feature>
<dbReference type="PANTHER" id="PTHR21342:SF1">
    <property type="entry name" value="PHOSPHOPANTETHEINE ADENYLYLTRANSFERASE"/>
    <property type="match status" value="1"/>
</dbReference>
<comment type="pathway">
    <text evidence="9">Cofactor biosynthesis; coenzyme A biosynthesis; CoA from (R)-pantothenate: step 4/5.</text>
</comment>
<dbReference type="Gene3D" id="3.40.50.620">
    <property type="entry name" value="HUPs"/>
    <property type="match status" value="1"/>
</dbReference>
<protein>
    <recommendedName>
        <fullName evidence="9">Phosphopantetheine adenylyltransferase</fullName>
        <ecNumber evidence="9">2.7.7.3</ecNumber>
    </recommendedName>
    <alternativeName>
        <fullName evidence="9">Dephospho-CoA pyrophosphorylase</fullName>
    </alternativeName>
    <alternativeName>
        <fullName evidence="9">Pantetheine-phosphate adenylyltransferase</fullName>
        <shortName evidence="9">PPAT</shortName>
    </alternativeName>
</protein>
<dbReference type="EC" id="2.7.7.3" evidence="9"/>
<name>A0AB33J4D1_9BACT</name>
<dbReference type="InterPro" id="IPR004821">
    <property type="entry name" value="Cyt_trans-like"/>
</dbReference>
<comment type="similarity">
    <text evidence="9">Belongs to the bacterial CoaD family.</text>
</comment>
<dbReference type="HAMAP" id="MF_00151">
    <property type="entry name" value="PPAT_bact"/>
    <property type="match status" value="1"/>
</dbReference>
<feature type="binding site" evidence="9">
    <location>
        <position position="9"/>
    </location>
    <ligand>
        <name>substrate</name>
    </ligand>
</feature>
<keyword evidence="4 9" id="KW-0547">Nucleotide-binding</keyword>
<evidence type="ECO:0000256" key="9">
    <source>
        <dbReference type="HAMAP-Rule" id="MF_00151"/>
    </source>
</evidence>
<dbReference type="EMBL" id="AP035787">
    <property type="protein sequence ID" value="BFO76659.1"/>
    <property type="molecule type" value="Genomic_DNA"/>
</dbReference>
<reference evidence="11" key="1">
    <citation type="submission" date="2024-07" db="EMBL/GenBank/DDBJ databases">
        <title>Complete genome sequence of Prevotella sp. YM-2024 GTC17259.</title>
        <authorList>
            <person name="Hayashi M."/>
            <person name="Muto Y."/>
            <person name="Tanaka K."/>
            <person name="Niwa H."/>
        </authorList>
    </citation>
    <scope>NUCLEOTIDE SEQUENCE</scope>
    <source>
        <strain evidence="11">GTC17259</strain>
    </source>
</reference>
<dbReference type="PRINTS" id="PR01020">
    <property type="entry name" value="LPSBIOSNTHSS"/>
</dbReference>
<feature type="site" description="Transition state stabilizer" evidence="9">
    <location>
        <position position="17"/>
    </location>
</feature>
<evidence type="ECO:0000313" key="11">
    <source>
        <dbReference type="EMBL" id="BFO76659.1"/>
    </source>
</evidence>
<evidence type="ECO:0000256" key="4">
    <source>
        <dbReference type="ARBA" id="ARBA00022741"/>
    </source>
</evidence>
<gene>
    <name evidence="9 11" type="primary">coaD</name>
    <name evidence="11" type="ORF">GTC17259_17090</name>
</gene>
<comment type="subunit">
    <text evidence="9">Homohexamer.</text>
</comment>
<dbReference type="GO" id="GO:0005737">
    <property type="term" value="C:cytoplasm"/>
    <property type="evidence" value="ECO:0007669"/>
    <property type="project" value="UniProtKB-SubCell"/>
</dbReference>
<keyword evidence="7 9" id="KW-0173">Coenzyme A biosynthesis</keyword>
<keyword evidence="5 9" id="KW-0067">ATP-binding</keyword>
<keyword evidence="6 9" id="KW-0460">Magnesium</keyword>
<dbReference type="GO" id="GO:0015937">
    <property type="term" value="P:coenzyme A biosynthetic process"/>
    <property type="evidence" value="ECO:0007669"/>
    <property type="project" value="UniProtKB-UniRule"/>
</dbReference>
<accession>A0AB33J4D1</accession>
<feature type="binding site" evidence="9">
    <location>
        <position position="73"/>
    </location>
    <ligand>
        <name>substrate</name>
    </ligand>
</feature>
<keyword evidence="1 9" id="KW-0963">Cytoplasm</keyword>
<feature type="domain" description="Cytidyltransferase-like" evidence="10">
    <location>
        <begin position="5"/>
        <end position="132"/>
    </location>
</feature>
<dbReference type="Pfam" id="PF01467">
    <property type="entry name" value="CTP_transf_like"/>
    <property type="match status" value="1"/>
</dbReference>
<feature type="binding site" evidence="9">
    <location>
        <position position="87"/>
    </location>
    <ligand>
        <name>substrate</name>
    </ligand>
</feature>
<keyword evidence="3 9" id="KW-0548">Nucleotidyltransferase</keyword>
<evidence type="ECO:0000256" key="6">
    <source>
        <dbReference type="ARBA" id="ARBA00022842"/>
    </source>
</evidence>
<feature type="binding site" evidence="9">
    <location>
        <begin position="9"/>
        <end position="10"/>
    </location>
    <ligand>
        <name>ATP</name>
        <dbReference type="ChEBI" id="CHEBI:30616"/>
    </ligand>
</feature>
<evidence type="ECO:0000256" key="5">
    <source>
        <dbReference type="ARBA" id="ARBA00022840"/>
    </source>
</evidence>
<dbReference type="GO" id="GO:0004595">
    <property type="term" value="F:pantetheine-phosphate adenylyltransferase activity"/>
    <property type="evidence" value="ECO:0007669"/>
    <property type="project" value="UniProtKB-UniRule"/>
</dbReference>
<dbReference type="InterPro" id="IPR014729">
    <property type="entry name" value="Rossmann-like_a/b/a_fold"/>
</dbReference>
<comment type="catalytic activity">
    <reaction evidence="8 9">
        <text>(R)-4'-phosphopantetheine + ATP + H(+) = 3'-dephospho-CoA + diphosphate</text>
        <dbReference type="Rhea" id="RHEA:19801"/>
        <dbReference type="ChEBI" id="CHEBI:15378"/>
        <dbReference type="ChEBI" id="CHEBI:30616"/>
        <dbReference type="ChEBI" id="CHEBI:33019"/>
        <dbReference type="ChEBI" id="CHEBI:57328"/>
        <dbReference type="ChEBI" id="CHEBI:61723"/>
        <dbReference type="EC" id="2.7.7.3"/>
    </reaction>
</comment>
<evidence type="ECO:0000259" key="10">
    <source>
        <dbReference type="Pfam" id="PF01467"/>
    </source>
</evidence>
<feature type="binding site" evidence="9">
    <location>
        <position position="41"/>
    </location>
    <ligand>
        <name>substrate</name>
    </ligand>
</feature>
<feature type="binding site" evidence="9">
    <location>
        <begin position="88"/>
        <end position="90"/>
    </location>
    <ligand>
        <name>ATP</name>
        <dbReference type="ChEBI" id="CHEBI:30616"/>
    </ligand>
</feature>
<comment type="cofactor">
    <cofactor evidence="9">
        <name>Mg(2+)</name>
        <dbReference type="ChEBI" id="CHEBI:18420"/>
    </cofactor>
</comment>
<dbReference type="GO" id="GO:0005524">
    <property type="term" value="F:ATP binding"/>
    <property type="evidence" value="ECO:0007669"/>
    <property type="project" value="UniProtKB-KW"/>
</dbReference>
<dbReference type="PANTHER" id="PTHR21342">
    <property type="entry name" value="PHOSPHOPANTETHEINE ADENYLYLTRANSFERASE"/>
    <property type="match status" value="1"/>
</dbReference>
<keyword evidence="2 9" id="KW-0808">Transferase</keyword>